<evidence type="ECO:0000256" key="1">
    <source>
        <dbReference type="SAM" id="MobiDB-lite"/>
    </source>
</evidence>
<feature type="compositionally biased region" description="Basic residues" evidence="1">
    <location>
        <begin position="335"/>
        <end position="352"/>
    </location>
</feature>
<proteinExistence type="predicted"/>
<feature type="domain" description="Aminotransferase-like plant mobile" evidence="2">
    <location>
        <begin position="95"/>
        <end position="145"/>
    </location>
</feature>
<dbReference type="AlphaFoldDB" id="A0AAV5J4U0"/>
<evidence type="ECO:0000259" key="2">
    <source>
        <dbReference type="Pfam" id="PF10536"/>
    </source>
</evidence>
<sequence length="370" mass="41610">MADPYPIDGVQSYHNSWYTFQDSFLEFNSCMVSSPSPRDVIWSRLERRDLLPIPSHFAFLLGKIEDWSGWAKEMLAKNGFVEILHAVEILKLVTLSQTLQISGNVECLRRLVRRWCTSTHTFILAFGEVTVTLKDVANLMLLPIVVEKDPWHITLTLKKRATLVALKKVMKKNASASSRSWRGEDNIDFPTWMRYFRTSQAEGVRLPLALLMLGTLDHMLDLLHLDEILGASYYIIELHVYTPSDAKESDYRLCHRTLKSSRNAGSSYSIHAAVYYMAGGVLTKEDNGQWVPVCLPIPGITKEEHDQAGAAGEELGQEVRDDAKVDKAAPSRRSVLGKRKSVTHPPKSRARRTSASPTNKQSKAKASTSP</sequence>
<gene>
    <name evidence="3" type="ORF">SLEP1_g18832</name>
</gene>
<dbReference type="Proteomes" id="UP001054252">
    <property type="component" value="Unassembled WGS sequence"/>
</dbReference>
<comment type="caution">
    <text evidence="3">The sequence shown here is derived from an EMBL/GenBank/DDBJ whole genome shotgun (WGS) entry which is preliminary data.</text>
</comment>
<feature type="compositionally biased region" description="Polar residues" evidence="1">
    <location>
        <begin position="353"/>
        <end position="370"/>
    </location>
</feature>
<dbReference type="Pfam" id="PF10536">
    <property type="entry name" value="PMD"/>
    <property type="match status" value="1"/>
</dbReference>
<evidence type="ECO:0000313" key="3">
    <source>
        <dbReference type="EMBL" id="GKV07019.1"/>
    </source>
</evidence>
<dbReference type="InterPro" id="IPR019557">
    <property type="entry name" value="AminoTfrase-like_pln_mobile"/>
</dbReference>
<protein>
    <recommendedName>
        <fullName evidence="2">Aminotransferase-like plant mobile domain-containing protein</fullName>
    </recommendedName>
</protein>
<name>A0AAV5J4U0_9ROSI</name>
<reference evidence="3 4" key="1">
    <citation type="journal article" date="2021" name="Commun. Biol.">
        <title>The genome of Shorea leprosula (Dipterocarpaceae) highlights the ecological relevance of drought in aseasonal tropical rainforests.</title>
        <authorList>
            <person name="Ng K.K.S."/>
            <person name="Kobayashi M.J."/>
            <person name="Fawcett J.A."/>
            <person name="Hatakeyama M."/>
            <person name="Paape T."/>
            <person name="Ng C.H."/>
            <person name="Ang C.C."/>
            <person name="Tnah L.H."/>
            <person name="Lee C.T."/>
            <person name="Nishiyama T."/>
            <person name="Sese J."/>
            <person name="O'Brien M.J."/>
            <person name="Copetti D."/>
            <person name="Mohd Noor M.I."/>
            <person name="Ong R.C."/>
            <person name="Putra M."/>
            <person name="Sireger I.Z."/>
            <person name="Indrioko S."/>
            <person name="Kosugi Y."/>
            <person name="Izuno A."/>
            <person name="Isagi Y."/>
            <person name="Lee S.L."/>
            <person name="Shimizu K.K."/>
        </authorList>
    </citation>
    <scope>NUCLEOTIDE SEQUENCE [LARGE SCALE GENOMIC DNA]</scope>
    <source>
        <strain evidence="3">214</strain>
    </source>
</reference>
<dbReference type="PANTHER" id="PTHR46033:SF80">
    <property type="entry name" value="PROTEIN MAIN-LIKE 2-LIKE"/>
    <property type="match status" value="1"/>
</dbReference>
<feature type="region of interest" description="Disordered" evidence="1">
    <location>
        <begin position="305"/>
        <end position="370"/>
    </location>
</feature>
<evidence type="ECO:0000313" key="4">
    <source>
        <dbReference type="Proteomes" id="UP001054252"/>
    </source>
</evidence>
<dbReference type="InterPro" id="IPR044824">
    <property type="entry name" value="MAIN-like"/>
</dbReference>
<dbReference type="GO" id="GO:0010073">
    <property type="term" value="P:meristem maintenance"/>
    <property type="evidence" value="ECO:0007669"/>
    <property type="project" value="InterPro"/>
</dbReference>
<keyword evidence="4" id="KW-1185">Reference proteome</keyword>
<dbReference type="PANTHER" id="PTHR46033">
    <property type="entry name" value="PROTEIN MAIN-LIKE 2"/>
    <property type="match status" value="1"/>
</dbReference>
<feature type="compositionally biased region" description="Basic and acidic residues" evidence="1">
    <location>
        <begin position="317"/>
        <end position="329"/>
    </location>
</feature>
<accession>A0AAV5J4U0</accession>
<dbReference type="EMBL" id="BPVZ01000026">
    <property type="protein sequence ID" value="GKV07019.1"/>
    <property type="molecule type" value="Genomic_DNA"/>
</dbReference>
<organism evidence="3 4">
    <name type="scientific">Rubroshorea leprosula</name>
    <dbReference type="NCBI Taxonomy" id="152421"/>
    <lineage>
        <taxon>Eukaryota</taxon>
        <taxon>Viridiplantae</taxon>
        <taxon>Streptophyta</taxon>
        <taxon>Embryophyta</taxon>
        <taxon>Tracheophyta</taxon>
        <taxon>Spermatophyta</taxon>
        <taxon>Magnoliopsida</taxon>
        <taxon>eudicotyledons</taxon>
        <taxon>Gunneridae</taxon>
        <taxon>Pentapetalae</taxon>
        <taxon>rosids</taxon>
        <taxon>malvids</taxon>
        <taxon>Malvales</taxon>
        <taxon>Dipterocarpaceae</taxon>
        <taxon>Rubroshorea</taxon>
    </lineage>
</organism>